<sequence>MPSNSAQNRAPASARYPHHANHSLVVPTAPLPDPIGETIDTIIALRAKAEQKVSPHQRWVEWISEFFGRPSFLYVAVIVIAGWLILNALPPDWGVPKFDPSPYEGLDKTLGIVSLLMTAAVLVRQSRQETLAEQRAQLNLQLDLLAEQKIAKLIALVEELRRDLPNVQNRYDAEAEVMQLAVNPHMVLDTLEESLNEQLEQLRNPAESEVDPRSKSDPETAKI</sequence>
<organism evidence="4 5">
    <name type="scientific">Pegethrix bostrychoides GSE-TBD4-15B</name>
    <dbReference type="NCBI Taxonomy" id="2839662"/>
    <lineage>
        <taxon>Bacteria</taxon>
        <taxon>Bacillati</taxon>
        <taxon>Cyanobacteriota</taxon>
        <taxon>Cyanophyceae</taxon>
        <taxon>Oculatellales</taxon>
        <taxon>Oculatellaceae</taxon>
        <taxon>Pegethrix</taxon>
    </lineage>
</organism>
<evidence type="ECO:0000256" key="1">
    <source>
        <dbReference type="SAM" id="Coils"/>
    </source>
</evidence>
<evidence type="ECO:0000256" key="2">
    <source>
        <dbReference type="SAM" id="MobiDB-lite"/>
    </source>
</evidence>
<dbReference type="AlphaFoldDB" id="A0A951U549"/>
<keyword evidence="1" id="KW-0175">Coiled coil</keyword>
<dbReference type="EMBL" id="JAHHHV010000068">
    <property type="protein sequence ID" value="MBW4466499.1"/>
    <property type="molecule type" value="Genomic_DNA"/>
</dbReference>
<dbReference type="Pfam" id="PF06210">
    <property type="entry name" value="DUF1003"/>
    <property type="match status" value="1"/>
</dbReference>
<feature type="transmembrane region" description="Helical" evidence="3">
    <location>
        <begin position="109"/>
        <end position="125"/>
    </location>
</feature>
<keyword evidence="3" id="KW-0812">Transmembrane</keyword>
<feature type="region of interest" description="Disordered" evidence="2">
    <location>
        <begin position="201"/>
        <end position="223"/>
    </location>
</feature>
<protein>
    <submittedName>
        <fullName evidence="4">DUF1003 domain-containing protein</fullName>
    </submittedName>
</protein>
<dbReference type="Proteomes" id="UP000707356">
    <property type="component" value="Unassembled WGS sequence"/>
</dbReference>
<feature type="transmembrane region" description="Helical" evidence="3">
    <location>
        <begin position="72"/>
        <end position="89"/>
    </location>
</feature>
<accession>A0A951U549</accession>
<evidence type="ECO:0000313" key="4">
    <source>
        <dbReference type="EMBL" id="MBW4466499.1"/>
    </source>
</evidence>
<evidence type="ECO:0000256" key="3">
    <source>
        <dbReference type="SAM" id="Phobius"/>
    </source>
</evidence>
<feature type="compositionally biased region" description="Basic and acidic residues" evidence="2">
    <location>
        <begin position="210"/>
        <end position="223"/>
    </location>
</feature>
<proteinExistence type="predicted"/>
<dbReference type="InterPro" id="IPR010406">
    <property type="entry name" value="DUF1003"/>
</dbReference>
<feature type="coiled-coil region" evidence="1">
    <location>
        <begin position="128"/>
        <end position="170"/>
    </location>
</feature>
<evidence type="ECO:0000313" key="5">
    <source>
        <dbReference type="Proteomes" id="UP000707356"/>
    </source>
</evidence>
<keyword evidence="3" id="KW-0472">Membrane</keyword>
<keyword evidence="3" id="KW-1133">Transmembrane helix</keyword>
<name>A0A951U549_9CYAN</name>
<comment type="caution">
    <text evidence="4">The sequence shown here is derived from an EMBL/GenBank/DDBJ whole genome shotgun (WGS) entry which is preliminary data.</text>
</comment>
<reference evidence="4" key="1">
    <citation type="submission" date="2021-05" db="EMBL/GenBank/DDBJ databases">
        <authorList>
            <person name="Pietrasiak N."/>
            <person name="Ward R."/>
            <person name="Stajich J.E."/>
            <person name="Kurbessoian T."/>
        </authorList>
    </citation>
    <scope>NUCLEOTIDE SEQUENCE</scope>
    <source>
        <strain evidence="4">GSE-TBD4-15B</strain>
    </source>
</reference>
<gene>
    <name evidence="4" type="ORF">KME07_13825</name>
</gene>
<reference evidence="4" key="2">
    <citation type="journal article" date="2022" name="Microbiol. Resour. Announc.">
        <title>Metagenome Sequencing to Explore Phylogenomics of Terrestrial Cyanobacteria.</title>
        <authorList>
            <person name="Ward R.D."/>
            <person name="Stajich J.E."/>
            <person name="Johansen J.R."/>
            <person name="Huntemann M."/>
            <person name="Clum A."/>
            <person name="Foster B."/>
            <person name="Foster B."/>
            <person name="Roux S."/>
            <person name="Palaniappan K."/>
            <person name="Varghese N."/>
            <person name="Mukherjee S."/>
            <person name="Reddy T.B.K."/>
            <person name="Daum C."/>
            <person name="Copeland A."/>
            <person name="Chen I.A."/>
            <person name="Ivanova N.N."/>
            <person name="Kyrpides N.C."/>
            <person name="Shapiro N."/>
            <person name="Eloe-Fadrosh E.A."/>
            <person name="Pietrasiak N."/>
        </authorList>
    </citation>
    <scope>NUCLEOTIDE SEQUENCE</scope>
    <source>
        <strain evidence="4">GSE-TBD4-15B</strain>
    </source>
</reference>